<dbReference type="Proteomes" id="UP000241074">
    <property type="component" value="Chromosome"/>
</dbReference>
<proteinExistence type="predicted"/>
<dbReference type="Pfam" id="PF21079">
    <property type="entry name" value="GDH_HM2"/>
    <property type="match status" value="1"/>
</dbReference>
<dbReference type="InterPro" id="IPR049056">
    <property type="entry name" value="NAD_Glu_DH_HM3"/>
</dbReference>
<evidence type="ECO:0000313" key="8">
    <source>
        <dbReference type="Proteomes" id="UP000241074"/>
    </source>
</evidence>
<dbReference type="KEGG" id="xba:C7S18_16525"/>
<dbReference type="InterPro" id="IPR049058">
    <property type="entry name" value="NAD_Glu_DH_HM2"/>
</dbReference>
<dbReference type="InterPro" id="IPR049064">
    <property type="entry name" value="NAD_Glu_DH_ACT3"/>
</dbReference>
<dbReference type="InterPro" id="IPR049062">
    <property type="entry name" value="NAD_Glu_DH_ACT2"/>
</dbReference>
<dbReference type="InterPro" id="IPR049059">
    <property type="entry name" value="NAD_Glu_DH_HM1"/>
</dbReference>
<evidence type="ECO:0000259" key="4">
    <source>
        <dbReference type="Pfam" id="PF21075"/>
    </source>
</evidence>
<dbReference type="Pfam" id="PF21075">
    <property type="entry name" value="GDH_ACT1"/>
    <property type="match status" value="1"/>
</dbReference>
<name>A0A2P1PV84_9GAMM</name>
<dbReference type="Gene3D" id="3.40.50.720">
    <property type="entry name" value="NAD(P)-binding Rossmann-like Domain"/>
    <property type="match status" value="1"/>
</dbReference>
<dbReference type="Pfam" id="PF21073">
    <property type="entry name" value="GDH_HM1"/>
    <property type="match status" value="1"/>
</dbReference>
<protein>
    <submittedName>
        <fullName evidence="7">Glutamate dehydrogenase</fullName>
    </submittedName>
</protein>
<evidence type="ECO:0000259" key="6">
    <source>
        <dbReference type="Pfam" id="PF21077"/>
    </source>
</evidence>
<evidence type="ECO:0000259" key="5">
    <source>
        <dbReference type="Pfam" id="PF21076"/>
    </source>
</evidence>
<feature type="domain" description="NAD-glutamate dehydrogenase N-terminal ACT1" evidence="4">
    <location>
        <begin position="31"/>
        <end position="172"/>
    </location>
</feature>
<dbReference type="InterPro" id="IPR007780">
    <property type="entry name" value="NAD_Glu_DH_bac"/>
</dbReference>
<dbReference type="SUPFAM" id="SSF51735">
    <property type="entry name" value="NAD(P)-binding Rossmann-fold domains"/>
    <property type="match status" value="1"/>
</dbReference>
<sequence>MNDAALGRAQAILELLKSRMPAPRFKHAEPFVRLFLKRVYAEDLLARDADSWAALLTGLFEFTQVRKPDAANVRVFNPTKDECGWDTHHTVVQVTVEDMPFLVDSVGMAINQADNFVHAVVHPVLLVHRDAGGHLLGMYEEGAAGAAGKLESIMFFEVDRRAEPEQLERLEQLIKEALDAVRASVRDWAGMKQRMLTIADELKSRNLPIDQLGRDELEAFLRWVANDHFTFLGYREYETYTEGKEDFLRVVDGTGLGILRLPEGKMRPLKSLAARDVPRAEASKVVILTKTNARSSVHRPGYMDYIGILRFDANGKAIGEERFLGLFSSGAYMARPWDIPLVRTKHEAVMRDSGLKPQGHSGKALRHIMETLPRDELLQASTQELFETAMEVLALAERSRVRVFVRRDIYGRFYSCLVYLPRDRFNQDVRERIETTMRRAFSGERVDSAVHVGEEALARLHLIIRPKAGDHADVDVAELESKIASIVRNWYDDLRDALIQKHGEEKGLKLATKFGKALPAGYIEESTPSVAAADVETAASLKGADDIRLSLTRSRRKNDQTLRFKLFRYGNPIALSEALPMMENMGLRVLSEHPYQMNLANDARIFIQDFEVQPATGSVDAEAVRESFQAAFERIWRGDAESDAFNRLILSAGLDWRQVAMLRGYCKYLLQTGVPFSQTYMEEALNRYPMIARLLVEQFEAKFDPARDQTSKQAIDQSRKRLARDLEMVMPEDLAKAQAAEAVLAARQDTRAIQMDAVGKLLRLALDRVQSLDDDRILRSFITVIQATLRTNFFQHVNGRCKDYISIKFDPAKIPELPKPRPYREIFVYGPRVEGVHLRFGPVARGGLRWSDRREDFRTEVLGLVKAQMVKNTVIVPVGAKGGFFVKKPPVGGDRDAQLAEGISCYRMFINGLLDITDNLVEGAVKHPSDVVRHDADDPYLVVAADKGTATFSDIANSVSEEHGFWLGDAFASGGSQGYDHKGMGITAKGGWESVKRHFRALGRDCQSQDFTCVGIGDMSGDVFGNGMLLSRHIRLLAAFDHRHIFLDPNPDAAVSFAERERLFKLPRSSWEDYNKSLITAGGGVYPRSAKQIPVSPEVRAVLGIADHVEQMTPNELMNTILKASVDLLWNGGIGTYVKASSESHADCGDRANNGLRINGKDLRAKIVGEGGNLGMTQKGRIEAAMSGVLLNTDFIDNSAGVDTSDHEVNIKILLNDVLASNELTVPARNTLLAEMTDEVGQLVLRDNYLQNQAISLMERMSVSRLGSKQHFIRTLESQGLLDRGLEYLPSDAEFAERKARGQGLTRPELSILLSYSKIVLFNQLLDSDVPEDAYLSRELVRYFPKPLQDRYKPHMERHRLRREIIATAVTNSMVNRMGATFVMRMQEDTGETPAQIAKAYSIAREVLDTRSLWAAIEALDGKVHGDQQIDAMLRIWNLMRALTRWLLNLPGERLDIAQAVAKYGAGFITLRAKLTDVMSDSDRQASTADRERWLKAGFDTALADQLSSLNTLASALDIIEVSHERKLPVDAVAQVYFGLGEALSLKWLMQKIEELPVEGRWHAHARGVLRDELFAQQRALAAQVLERGQGDGSERVQTFLKRDDPALKFTLNMFADMRTQVIMDYPTVSVAVRRLAQLAQAGARG</sequence>
<dbReference type="Pfam" id="PF05088">
    <property type="entry name" value="Bac_GDH_CD"/>
    <property type="match status" value="1"/>
</dbReference>
<dbReference type="InterPro" id="IPR046346">
    <property type="entry name" value="Aminoacid_DH-like_N_sf"/>
</dbReference>
<evidence type="ECO:0000313" key="7">
    <source>
        <dbReference type="EMBL" id="AVP98694.1"/>
    </source>
</evidence>
<dbReference type="InterPro" id="IPR036291">
    <property type="entry name" value="NAD(P)-bd_dom_sf"/>
</dbReference>
<gene>
    <name evidence="7" type="ORF">C7S18_16525</name>
</gene>
<dbReference type="Pfam" id="PF21078">
    <property type="entry name" value="GDH_HM3"/>
    <property type="match status" value="1"/>
</dbReference>
<feature type="domain" description="NAD-glutamate dehydrogenase ACT3" evidence="6">
    <location>
        <begin position="547"/>
        <end position="622"/>
    </location>
</feature>
<keyword evidence="8" id="KW-1185">Reference proteome</keyword>
<dbReference type="InterPro" id="IPR048381">
    <property type="entry name" value="GDH_C"/>
</dbReference>
<dbReference type="PANTHER" id="PTHR43403">
    <property type="entry name" value="NAD-SPECIFIC GLUTAMATE DEHYDROGENASE"/>
    <property type="match status" value="1"/>
</dbReference>
<dbReference type="PANTHER" id="PTHR43403:SF1">
    <property type="entry name" value="NAD-SPECIFIC GLUTAMATE DEHYDROGENASE"/>
    <property type="match status" value="1"/>
</dbReference>
<organism evidence="7 8">
    <name type="scientific">Ahniella affigens</name>
    <dbReference type="NCBI Taxonomy" id="2021234"/>
    <lineage>
        <taxon>Bacteria</taxon>
        <taxon>Pseudomonadati</taxon>
        <taxon>Pseudomonadota</taxon>
        <taxon>Gammaproteobacteria</taxon>
        <taxon>Lysobacterales</taxon>
        <taxon>Rhodanobacteraceae</taxon>
        <taxon>Ahniella</taxon>
    </lineage>
</organism>
<feature type="domain" description="NAD-glutamate dehydrogenase catalytic" evidence="2">
    <location>
        <begin position="764"/>
        <end position="1257"/>
    </location>
</feature>
<evidence type="ECO:0000256" key="1">
    <source>
        <dbReference type="ARBA" id="ARBA00023002"/>
    </source>
</evidence>
<dbReference type="Pfam" id="PF21077">
    <property type="entry name" value="GDH_ACT3"/>
    <property type="match status" value="1"/>
</dbReference>
<dbReference type="GO" id="GO:0004069">
    <property type="term" value="F:L-aspartate:2-oxoglutarate aminotransferase activity"/>
    <property type="evidence" value="ECO:0007669"/>
    <property type="project" value="InterPro"/>
</dbReference>
<dbReference type="OrthoDB" id="9758052at2"/>
<dbReference type="Pfam" id="PF21074">
    <property type="entry name" value="GDH_C"/>
    <property type="match status" value="1"/>
</dbReference>
<keyword evidence="1" id="KW-0560">Oxidoreductase</keyword>
<dbReference type="InterPro" id="IPR028971">
    <property type="entry name" value="NAD-GDH_cat"/>
</dbReference>
<reference evidence="7 8" key="1">
    <citation type="submission" date="2018-03" db="EMBL/GenBank/DDBJ databases">
        <title>Ahniella affigens gen. nov., sp. nov., a gammaproteobacterium isolated from sandy soil near a stream.</title>
        <authorList>
            <person name="Ko Y."/>
            <person name="Kim J.-H."/>
        </authorList>
    </citation>
    <scope>NUCLEOTIDE SEQUENCE [LARGE SCALE GENOMIC DNA]</scope>
    <source>
        <strain evidence="7 8">D13</strain>
    </source>
</reference>
<dbReference type="SUPFAM" id="SSF53223">
    <property type="entry name" value="Aminoacid dehydrogenase-like, N-terminal domain"/>
    <property type="match status" value="1"/>
</dbReference>
<dbReference type="Pfam" id="PF21076">
    <property type="entry name" value="GDH_ACT2"/>
    <property type="match status" value="1"/>
</dbReference>
<evidence type="ECO:0000259" key="2">
    <source>
        <dbReference type="Pfam" id="PF05088"/>
    </source>
</evidence>
<dbReference type="InterPro" id="IPR024727">
    <property type="entry name" value="NAD_Glu_DH_N_ACT1"/>
</dbReference>
<dbReference type="GO" id="GO:0004352">
    <property type="term" value="F:glutamate dehydrogenase (NAD+) activity"/>
    <property type="evidence" value="ECO:0007669"/>
    <property type="project" value="InterPro"/>
</dbReference>
<feature type="domain" description="NAD-specific glutamate dehydrogenase C-terminal" evidence="3">
    <location>
        <begin position="1302"/>
        <end position="1637"/>
    </location>
</feature>
<dbReference type="GO" id="GO:0006538">
    <property type="term" value="P:L-glutamate catabolic process"/>
    <property type="evidence" value="ECO:0007669"/>
    <property type="project" value="InterPro"/>
</dbReference>
<feature type="domain" description="NAD-glutamate dehydrogenase ACT2" evidence="5">
    <location>
        <begin position="402"/>
        <end position="490"/>
    </location>
</feature>
<evidence type="ECO:0000259" key="3">
    <source>
        <dbReference type="Pfam" id="PF21074"/>
    </source>
</evidence>
<dbReference type="RefSeq" id="WP_106892614.1">
    <property type="nucleotide sequence ID" value="NZ_CP027860.1"/>
</dbReference>
<reference evidence="7 8" key="2">
    <citation type="submission" date="2018-03" db="EMBL/GenBank/DDBJ databases">
        <authorList>
            <person name="Keele B.F."/>
        </authorList>
    </citation>
    <scope>NUCLEOTIDE SEQUENCE [LARGE SCALE GENOMIC DNA]</scope>
    <source>
        <strain evidence="7 8">D13</strain>
    </source>
</reference>
<dbReference type="EMBL" id="CP027860">
    <property type="protein sequence ID" value="AVP98694.1"/>
    <property type="molecule type" value="Genomic_DNA"/>
</dbReference>
<accession>A0A2P1PV84</accession>
<dbReference type="PIRSF" id="PIRSF036761">
    <property type="entry name" value="GDH_Mll4104"/>
    <property type="match status" value="1"/>
</dbReference>